<organism evidence="4 5">
    <name type="scientific">Prauserella oleivorans</name>
    <dbReference type="NCBI Taxonomy" id="1478153"/>
    <lineage>
        <taxon>Bacteria</taxon>
        <taxon>Bacillati</taxon>
        <taxon>Actinomycetota</taxon>
        <taxon>Actinomycetes</taxon>
        <taxon>Pseudonocardiales</taxon>
        <taxon>Pseudonocardiaceae</taxon>
        <taxon>Prauserella</taxon>
    </lineage>
</organism>
<protein>
    <submittedName>
        <fullName evidence="4">O-methyltransferase</fullName>
        <ecNumber evidence="4">2.1.1.-</ecNumber>
    </submittedName>
</protein>
<dbReference type="PANTHER" id="PTHR10509">
    <property type="entry name" value="O-METHYLTRANSFERASE-RELATED"/>
    <property type="match status" value="1"/>
</dbReference>
<evidence type="ECO:0000313" key="5">
    <source>
        <dbReference type="Proteomes" id="UP001597478"/>
    </source>
</evidence>
<dbReference type="RefSeq" id="WP_377393211.1">
    <property type="nucleotide sequence ID" value="NZ_JBHSAN010000035.1"/>
</dbReference>
<dbReference type="InterPro" id="IPR050362">
    <property type="entry name" value="Cation-dep_OMT"/>
</dbReference>
<dbReference type="EMBL" id="JBHUOF010000034">
    <property type="protein sequence ID" value="MFD2801694.1"/>
    <property type="molecule type" value="Genomic_DNA"/>
</dbReference>
<dbReference type="Gene3D" id="3.40.50.150">
    <property type="entry name" value="Vaccinia Virus protein VP39"/>
    <property type="match status" value="1"/>
</dbReference>
<comment type="caution">
    <text evidence="4">The sequence shown here is derived from an EMBL/GenBank/DDBJ whole genome shotgun (WGS) entry which is preliminary data.</text>
</comment>
<evidence type="ECO:0000313" key="4">
    <source>
        <dbReference type="EMBL" id="MFD2801694.1"/>
    </source>
</evidence>
<accession>A0ABW5WDY8</accession>
<dbReference type="InterPro" id="IPR002935">
    <property type="entry name" value="SAM_O-MeTrfase"/>
</dbReference>
<keyword evidence="2 4" id="KW-0808">Transferase</keyword>
<dbReference type="EC" id="2.1.1.-" evidence="4"/>
<dbReference type="PANTHER" id="PTHR10509:SF85">
    <property type="entry name" value="O-METHYLTRANSFERASE RV1220C-RELATED"/>
    <property type="match status" value="1"/>
</dbReference>
<reference evidence="5" key="1">
    <citation type="journal article" date="2019" name="Int. J. Syst. Evol. Microbiol.">
        <title>The Global Catalogue of Microorganisms (GCM) 10K type strain sequencing project: providing services to taxonomists for standard genome sequencing and annotation.</title>
        <authorList>
            <consortium name="The Broad Institute Genomics Platform"/>
            <consortium name="The Broad Institute Genome Sequencing Center for Infectious Disease"/>
            <person name="Wu L."/>
            <person name="Ma J."/>
        </authorList>
    </citation>
    <scope>NUCLEOTIDE SEQUENCE [LARGE SCALE GENOMIC DNA]</scope>
    <source>
        <strain evidence="5">IBRC-M 10906</strain>
    </source>
</reference>
<dbReference type="Pfam" id="PF01596">
    <property type="entry name" value="Methyltransf_3"/>
    <property type="match status" value="1"/>
</dbReference>
<dbReference type="GO" id="GO:0008168">
    <property type="term" value="F:methyltransferase activity"/>
    <property type="evidence" value="ECO:0007669"/>
    <property type="project" value="UniProtKB-KW"/>
</dbReference>
<gene>
    <name evidence="4" type="ORF">ACFS2C_20090</name>
</gene>
<evidence type="ECO:0000256" key="1">
    <source>
        <dbReference type="ARBA" id="ARBA00022603"/>
    </source>
</evidence>
<dbReference type="PROSITE" id="PS51682">
    <property type="entry name" value="SAM_OMT_I"/>
    <property type="match status" value="1"/>
</dbReference>
<keyword evidence="1 4" id="KW-0489">Methyltransferase</keyword>
<dbReference type="SUPFAM" id="SSF53335">
    <property type="entry name" value="S-adenosyl-L-methionine-dependent methyltransferases"/>
    <property type="match status" value="1"/>
</dbReference>
<name>A0ABW5WDY8_9PSEU</name>
<evidence type="ECO:0000256" key="3">
    <source>
        <dbReference type="ARBA" id="ARBA00022691"/>
    </source>
</evidence>
<keyword evidence="3" id="KW-0949">S-adenosyl-L-methionine</keyword>
<sequence>MTSETPITGPVDLGDFGDFGDFIEGYLPDDEAVAAARGRAHELGCRPVSPATGAALGFLAATLQARAVVEIGTGAGVSGLHLLRGMAVDGVLTTIDLEPEFHRCARRSFLDAGFPPGRTRLIMGRALDVLPRLTSGGYDLVFADATLLEYPSYFDAGVQLLRPGGVIVFHNVLADGRLGDHARRDPELLALREVARAMRDDERLRPAIIPVGCGLLAAAVGGC</sequence>
<keyword evidence="5" id="KW-1185">Reference proteome</keyword>
<dbReference type="CDD" id="cd02440">
    <property type="entry name" value="AdoMet_MTases"/>
    <property type="match status" value="1"/>
</dbReference>
<evidence type="ECO:0000256" key="2">
    <source>
        <dbReference type="ARBA" id="ARBA00022679"/>
    </source>
</evidence>
<dbReference type="Proteomes" id="UP001597478">
    <property type="component" value="Unassembled WGS sequence"/>
</dbReference>
<dbReference type="GO" id="GO:0032259">
    <property type="term" value="P:methylation"/>
    <property type="evidence" value="ECO:0007669"/>
    <property type="project" value="UniProtKB-KW"/>
</dbReference>
<proteinExistence type="predicted"/>
<dbReference type="InterPro" id="IPR029063">
    <property type="entry name" value="SAM-dependent_MTases_sf"/>
</dbReference>